<sequence>MTASMTERRREPWETTRQRVLGALVEAGADPVGADVLSRRLGVSTRSVRTYISRLNREHGRDVVSSSHEGYAIDHAALAAAGEGTPAPGRRVLSPGERLSSLLRSLVTADDGADAYELAEELRVSDSTLEADLTKCRALLMLHQLTLERHGPSLRICGTESAKRRLVRQIMTDAARSRTQFVSVRELAIEASEPSLLTFREGLTRLLADLGLLATENSQHAILAHVAVMVGRVRQGHELESPEASPTGDELRHVAARRIAELVESTFELRLPAGEEDYLVGLLDENTTPEDLSLVVTERLAAPEDVDHVAVVRQIVDQVGENYLIDLDNERFIGFLSVHARNLVRRAHRRQSAHIPIGQSIKDTHPLIYEIGIFIARRLELALGIEIRADEIGLISFHVGSHFENVYVREQGVRIALISPTYLDLQDSARALLQSTIAGFGEIELVAVDEAELSQGLPGPDLIVSTVPLIGLPQTVDRPLVQVGALPSAQDLERVRQVVLEISQDKRRARVGSTLVNLIEPQLYLDLTATTRDEVLAEMAEALGRAGVVDGEFHRGVLEREAMATTSLGSGVAIPHSMIMGAHASSIAVFVPHEPIDWGGDQVSLVAMMAFSKDSREEFGELFESLIRVLSKPRNVELLADHGGSYEDFISTLLGVI</sequence>
<accession>A0ABS4WZB2</accession>
<dbReference type="PROSITE" id="PS51094">
    <property type="entry name" value="PTS_EIIA_TYPE_2"/>
    <property type="match status" value="1"/>
</dbReference>
<reference evidence="6 7" key="1">
    <citation type="submission" date="2021-03" db="EMBL/GenBank/DDBJ databases">
        <title>Sequencing the genomes of 1000 actinobacteria strains.</title>
        <authorList>
            <person name="Klenk H.-P."/>
        </authorList>
    </citation>
    <scope>NUCLEOTIDE SEQUENCE [LARGE SCALE GENOMIC DNA]</scope>
    <source>
        <strain evidence="6 7">DSM 14566</strain>
    </source>
</reference>
<dbReference type="Proteomes" id="UP001519290">
    <property type="component" value="Unassembled WGS sequence"/>
</dbReference>
<evidence type="ECO:0000259" key="5">
    <source>
        <dbReference type="PROSITE" id="PS51372"/>
    </source>
</evidence>
<evidence type="ECO:0000256" key="3">
    <source>
        <dbReference type="ARBA" id="ARBA00023163"/>
    </source>
</evidence>
<feature type="domain" description="PTS EIIA type-2" evidence="4">
    <location>
        <begin position="516"/>
        <end position="656"/>
    </location>
</feature>
<name>A0ABS4WZB2_9MICO</name>
<dbReference type="SUPFAM" id="SSF55804">
    <property type="entry name" value="Phoshotransferase/anion transport protein"/>
    <property type="match status" value="1"/>
</dbReference>
<evidence type="ECO:0000313" key="6">
    <source>
        <dbReference type="EMBL" id="MBP2381545.1"/>
    </source>
</evidence>
<keyword evidence="2" id="KW-0805">Transcription regulation</keyword>
<dbReference type="Gene3D" id="3.40.930.10">
    <property type="entry name" value="Mannitol-specific EII, Chain A"/>
    <property type="match status" value="1"/>
</dbReference>
<dbReference type="PANTHER" id="PTHR30185:SF18">
    <property type="entry name" value="TRANSCRIPTIONAL REGULATOR MTLR"/>
    <property type="match status" value="1"/>
</dbReference>
<dbReference type="InterPro" id="IPR036388">
    <property type="entry name" value="WH-like_DNA-bd_sf"/>
</dbReference>
<dbReference type="InterPro" id="IPR036634">
    <property type="entry name" value="PRD_sf"/>
</dbReference>
<dbReference type="InterPro" id="IPR016152">
    <property type="entry name" value="PTrfase/Anion_transptr"/>
</dbReference>
<evidence type="ECO:0000256" key="1">
    <source>
        <dbReference type="ARBA" id="ARBA00022737"/>
    </source>
</evidence>
<dbReference type="InterPro" id="IPR002178">
    <property type="entry name" value="PTS_EIIA_type-2_dom"/>
</dbReference>
<comment type="caution">
    <text evidence="6">The sequence shown here is derived from an EMBL/GenBank/DDBJ whole genome shotgun (WGS) entry which is preliminary data.</text>
</comment>
<dbReference type="InterPro" id="IPR050661">
    <property type="entry name" value="BglG_antiterminators"/>
</dbReference>
<protein>
    <submittedName>
        <fullName evidence="6">Lichenan operon transcriptional antiterminator</fullName>
    </submittedName>
</protein>
<keyword evidence="1" id="KW-0677">Repeat</keyword>
<dbReference type="Pfam" id="PF00359">
    <property type="entry name" value="PTS_EIIA_2"/>
    <property type="match status" value="1"/>
</dbReference>
<proteinExistence type="predicted"/>
<dbReference type="InterPro" id="IPR011608">
    <property type="entry name" value="PRD"/>
</dbReference>
<gene>
    <name evidence="6" type="ORF">JOF43_001502</name>
</gene>
<keyword evidence="3" id="KW-0804">Transcription</keyword>
<evidence type="ECO:0000313" key="7">
    <source>
        <dbReference type="Proteomes" id="UP001519290"/>
    </source>
</evidence>
<dbReference type="RefSeq" id="WP_209900792.1">
    <property type="nucleotide sequence ID" value="NZ_BAAAJW010000002.1"/>
</dbReference>
<dbReference type="Pfam" id="PF00874">
    <property type="entry name" value="PRD"/>
    <property type="match status" value="1"/>
</dbReference>
<dbReference type="PROSITE" id="PS51372">
    <property type="entry name" value="PRD_2"/>
    <property type="match status" value="1"/>
</dbReference>
<feature type="domain" description="PRD" evidence="5">
    <location>
        <begin position="303"/>
        <end position="409"/>
    </location>
</feature>
<dbReference type="EMBL" id="JAGIOD010000001">
    <property type="protein sequence ID" value="MBP2381545.1"/>
    <property type="molecule type" value="Genomic_DNA"/>
</dbReference>
<dbReference type="SUPFAM" id="SSF63520">
    <property type="entry name" value="PTS-regulatory domain, PRD"/>
    <property type="match status" value="1"/>
</dbReference>
<dbReference type="Gene3D" id="1.10.10.10">
    <property type="entry name" value="Winged helix-like DNA-binding domain superfamily/Winged helix DNA-binding domain"/>
    <property type="match status" value="1"/>
</dbReference>
<keyword evidence="7" id="KW-1185">Reference proteome</keyword>
<evidence type="ECO:0000259" key="4">
    <source>
        <dbReference type="PROSITE" id="PS51094"/>
    </source>
</evidence>
<dbReference type="PANTHER" id="PTHR30185">
    <property type="entry name" value="CRYPTIC BETA-GLUCOSIDE BGL OPERON ANTITERMINATOR"/>
    <property type="match status" value="1"/>
</dbReference>
<dbReference type="CDD" id="cd00211">
    <property type="entry name" value="PTS_IIA_fru"/>
    <property type="match status" value="1"/>
</dbReference>
<dbReference type="Gene3D" id="1.10.1790.10">
    <property type="entry name" value="PRD domain"/>
    <property type="match status" value="1"/>
</dbReference>
<evidence type="ECO:0000256" key="2">
    <source>
        <dbReference type="ARBA" id="ARBA00023015"/>
    </source>
</evidence>
<organism evidence="6 7">
    <name type="scientific">Brachybacterium sacelli</name>
    <dbReference type="NCBI Taxonomy" id="173364"/>
    <lineage>
        <taxon>Bacteria</taxon>
        <taxon>Bacillati</taxon>
        <taxon>Actinomycetota</taxon>
        <taxon>Actinomycetes</taxon>
        <taxon>Micrococcales</taxon>
        <taxon>Dermabacteraceae</taxon>
        <taxon>Brachybacterium</taxon>
    </lineage>
</organism>